<dbReference type="Gene3D" id="3.30.2130.10">
    <property type="entry name" value="VC0802-like"/>
    <property type="match status" value="1"/>
</dbReference>
<comment type="caution">
    <text evidence="2">The sequence shown here is derived from an EMBL/GenBank/DDBJ whole genome shotgun (WGS) entry which is preliminary data.</text>
</comment>
<dbReference type="InterPro" id="IPR045865">
    <property type="entry name" value="ACT-like_dom_sf"/>
</dbReference>
<dbReference type="PANTHER" id="PTHR31131:SF6">
    <property type="entry name" value="CASTOR ACT DOMAIN-CONTAINING PROTEIN"/>
    <property type="match status" value="1"/>
</dbReference>
<dbReference type="AlphaFoldDB" id="A0A099I5M0"/>
<accession>A0A099I5M0</accession>
<evidence type="ECO:0000313" key="3">
    <source>
        <dbReference type="Proteomes" id="UP000030008"/>
    </source>
</evidence>
<dbReference type="EMBL" id="JQIF01000062">
    <property type="protein sequence ID" value="KGJ52567.1"/>
    <property type="molecule type" value="Genomic_DNA"/>
</dbReference>
<name>A0A099I5M0_CLOIN</name>
<proteinExistence type="predicted"/>
<sequence length="121" mass="13783">MELKKLDGSFSVCKVVDYSMVNLNSTYCFIGKTDEENSLVCLQEEVPENTIEREDHWKAFRIQGILDFSLIGILSEISTLLAKNSIGIFAVSTYNTDYILMKEEQFENAVRILAEAGYRIL</sequence>
<dbReference type="InterPro" id="IPR016540">
    <property type="entry name" value="UCP008459"/>
</dbReference>
<dbReference type="InterPro" id="IPR051719">
    <property type="entry name" value="CASTOR_mTORC1"/>
</dbReference>
<evidence type="ECO:0000313" key="2">
    <source>
        <dbReference type="EMBL" id="KGJ52567.1"/>
    </source>
</evidence>
<reference evidence="2 3" key="1">
    <citation type="submission" date="2014-08" db="EMBL/GenBank/DDBJ databases">
        <title>Clostridium innocuum, an unnegligible vancomycin-resistant pathogen causing extra-intestinal infections.</title>
        <authorList>
            <person name="Feng Y."/>
            <person name="Chiu C.-H."/>
        </authorList>
    </citation>
    <scope>NUCLEOTIDE SEQUENCE [LARGE SCALE GENOMIC DNA]</scope>
    <source>
        <strain evidence="2 3">AN88</strain>
    </source>
</reference>
<evidence type="ECO:0000259" key="1">
    <source>
        <dbReference type="Pfam" id="PF13840"/>
    </source>
</evidence>
<protein>
    <submittedName>
        <fullName evidence="2">Amino acid-binding protein</fullName>
    </submittedName>
</protein>
<dbReference type="PANTHER" id="PTHR31131">
    <property type="entry name" value="CHROMOSOME 1, WHOLE GENOME SHOTGUN SEQUENCE"/>
    <property type="match status" value="1"/>
</dbReference>
<dbReference type="PIRSF" id="PIRSF008459">
    <property type="entry name" value="UCP008459"/>
    <property type="match status" value="1"/>
</dbReference>
<dbReference type="RefSeq" id="WP_044906027.1">
    <property type="nucleotide sequence ID" value="NZ_JQIF01000062.1"/>
</dbReference>
<dbReference type="InterPro" id="IPR027795">
    <property type="entry name" value="CASTOR_ACT_dom"/>
</dbReference>
<dbReference type="SUPFAM" id="SSF55021">
    <property type="entry name" value="ACT-like"/>
    <property type="match status" value="2"/>
</dbReference>
<dbReference type="Pfam" id="PF13840">
    <property type="entry name" value="ACT_7"/>
    <property type="match status" value="1"/>
</dbReference>
<dbReference type="Proteomes" id="UP000030008">
    <property type="component" value="Unassembled WGS sequence"/>
</dbReference>
<feature type="domain" description="CASTOR ACT" evidence="1">
    <location>
        <begin position="53"/>
        <end position="114"/>
    </location>
</feature>
<organism evidence="2 3">
    <name type="scientific">Clostridium innocuum</name>
    <dbReference type="NCBI Taxonomy" id="1522"/>
    <lineage>
        <taxon>Bacteria</taxon>
        <taxon>Bacillati</taxon>
        <taxon>Bacillota</taxon>
        <taxon>Clostridia</taxon>
        <taxon>Eubacteriales</taxon>
        <taxon>Clostridiaceae</taxon>
        <taxon>Clostridium</taxon>
    </lineage>
</organism>
<gene>
    <name evidence="2" type="ORF">CIAN88_14020</name>
</gene>